<feature type="compositionally biased region" description="Basic and acidic residues" evidence="1">
    <location>
        <begin position="21"/>
        <end position="37"/>
    </location>
</feature>
<dbReference type="EMBL" id="VSRR010078656">
    <property type="protein sequence ID" value="MPC88698.1"/>
    <property type="molecule type" value="Genomic_DNA"/>
</dbReference>
<gene>
    <name evidence="2" type="ORF">E2C01_083617</name>
</gene>
<evidence type="ECO:0000256" key="1">
    <source>
        <dbReference type="SAM" id="MobiDB-lite"/>
    </source>
</evidence>
<proteinExistence type="predicted"/>
<evidence type="ECO:0000313" key="3">
    <source>
        <dbReference type="Proteomes" id="UP000324222"/>
    </source>
</evidence>
<keyword evidence="3" id="KW-1185">Reference proteome</keyword>
<organism evidence="2 3">
    <name type="scientific">Portunus trituberculatus</name>
    <name type="common">Swimming crab</name>
    <name type="synonym">Neptunus trituberculatus</name>
    <dbReference type="NCBI Taxonomy" id="210409"/>
    <lineage>
        <taxon>Eukaryota</taxon>
        <taxon>Metazoa</taxon>
        <taxon>Ecdysozoa</taxon>
        <taxon>Arthropoda</taxon>
        <taxon>Crustacea</taxon>
        <taxon>Multicrustacea</taxon>
        <taxon>Malacostraca</taxon>
        <taxon>Eumalacostraca</taxon>
        <taxon>Eucarida</taxon>
        <taxon>Decapoda</taxon>
        <taxon>Pleocyemata</taxon>
        <taxon>Brachyura</taxon>
        <taxon>Eubrachyura</taxon>
        <taxon>Portunoidea</taxon>
        <taxon>Portunidae</taxon>
        <taxon>Portuninae</taxon>
        <taxon>Portunus</taxon>
    </lineage>
</organism>
<accession>A0A5B7J711</accession>
<dbReference type="Proteomes" id="UP000324222">
    <property type="component" value="Unassembled WGS sequence"/>
</dbReference>
<evidence type="ECO:0000313" key="2">
    <source>
        <dbReference type="EMBL" id="MPC88698.1"/>
    </source>
</evidence>
<comment type="caution">
    <text evidence="2">The sequence shown here is derived from an EMBL/GenBank/DDBJ whole genome shotgun (WGS) entry which is preliminary data.</text>
</comment>
<name>A0A5B7J711_PORTR</name>
<protein>
    <submittedName>
        <fullName evidence="2">Uncharacterized protein</fullName>
    </submittedName>
</protein>
<feature type="region of interest" description="Disordered" evidence="1">
    <location>
        <begin position="15"/>
        <end position="40"/>
    </location>
</feature>
<reference evidence="2 3" key="1">
    <citation type="submission" date="2019-05" db="EMBL/GenBank/DDBJ databases">
        <title>Another draft genome of Portunus trituberculatus and its Hox gene families provides insights of decapod evolution.</title>
        <authorList>
            <person name="Jeong J.-H."/>
            <person name="Song I."/>
            <person name="Kim S."/>
            <person name="Choi T."/>
            <person name="Kim D."/>
            <person name="Ryu S."/>
            <person name="Kim W."/>
        </authorList>
    </citation>
    <scope>NUCLEOTIDE SEQUENCE [LARGE SCALE GENOMIC DNA]</scope>
    <source>
        <tissue evidence="2">Muscle</tissue>
    </source>
</reference>
<sequence>MRLITEGVNISRNTTLSRIAASKERPSQAGRGHESRAARPKAWMAGEWKAAWEDINIPKHFSGNYWLNMTDSFPEYD</sequence>
<dbReference type="AlphaFoldDB" id="A0A5B7J711"/>